<dbReference type="PANTHER" id="PTHR31896">
    <property type="entry name" value="FAMILY REGULATORY PROTEIN, PUTATIVE (AFU_ORTHOLOGUE AFUA_3G14730)-RELATED"/>
    <property type="match status" value="1"/>
</dbReference>
<dbReference type="Proteomes" id="UP001285441">
    <property type="component" value="Unassembled WGS sequence"/>
</dbReference>
<sequence length="463" mass="51417">MSKTEEYQLRPHGWENDPEEERIRFSSLDYLAASTYNSYALFFKLDDDEKSKAVEVLKEGLSKTLAQCRQLVGIIEKNPDNDDHSFVKKRDTSIKLIVKTFDANDDFPSFQDIEKAHFASSCLGDVSRLVVEGMSYEEKPESLTSARPAISAYQANLIPGGLIFVTNFHHYANDVMGWANFVYQLAENCHAVANHTAPPPWDPANLDATRFTALDFPSASKVDGPSPPGRHPLLRAHSSLLFHLPKSKAASLKTLASPEDGSWISTYDAFTAILWRTLTKHRAALYAVSEPTTTTPLFGEAHNLFWAAVSATHPSPAPLTVQEIISSAPLTKLASYIRSLTNSIDQAGLDAALAMLAPVRDKTSLFTRVNSFPPLSLLTTDWRDAKVCERADFGFVGGGKPRAFRHFFGDVVTEGLVLIYPPRRVADDTDEGCEFVIAVETEIVDAVLEDEEFGKWFEFRGYE</sequence>
<protein>
    <recommendedName>
        <fullName evidence="2">Trichothecene 3-O-acetyltransferase-like N-terminal domain-containing protein</fullName>
    </recommendedName>
</protein>
<comment type="caution">
    <text evidence="3">The sequence shown here is derived from an EMBL/GenBank/DDBJ whole genome shotgun (WGS) entry which is preliminary data.</text>
</comment>
<accession>A0AAE0K6I5</accession>
<evidence type="ECO:0000313" key="4">
    <source>
        <dbReference type="Proteomes" id="UP001285441"/>
    </source>
</evidence>
<feature type="domain" description="Trichothecene 3-O-acetyltransferase-like N-terminal" evidence="2">
    <location>
        <begin position="36"/>
        <end position="189"/>
    </location>
</feature>
<dbReference type="Gene3D" id="3.30.559.10">
    <property type="entry name" value="Chloramphenicol acetyltransferase-like domain"/>
    <property type="match status" value="2"/>
</dbReference>
<evidence type="ECO:0000256" key="1">
    <source>
        <dbReference type="ARBA" id="ARBA00022679"/>
    </source>
</evidence>
<dbReference type="InterPro" id="IPR054710">
    <property type="entry name" value="Tri101-like_N"/>
</dbReference>
<evidence type="ECO:0000313" key="3">
    <source>
        <dbReference type="EMBL" id="KAK3370517.1"/>
    </source>
</evidence>
<dbReference type="GO" id="GO:0016740">
    <property type="term" value="F:transferase activity"/>
    <property type="evidence" value="ECO:0007669"/>
    <property type="project" value="UniProtKB-KW"/>
</dbReference>
<dbReference type="InterPro" id="IPR023213">
    <property type="entry name" value="CAT-like_dom_sf"/>
</dbReference>
<keyword evidence="1" id="KW-0808">Transferase</keyword>
<gene>
    <name evidence="3" type="ORF">B0H63DRAFT_402672</name>
</gene>
<dbReference type="PANTHER" id="PTHR31896:SF13">
    <property type="entry name" value="TRICHOTHECENE 3-O-ACETYLTRANSFERASE"/>
    <property type="match status" value="1"/>
</dbReference>
<dbReference type="EMBL" id="JAULSW010000009">
    <property type="protein sequence ID" value="KAK3370517.1"/>
    <property type="molecule type" value="Genomic_DNA"/>
</dbReference>
<name>A0AAE0K6I5_9PEZI</name>
<reference evidence="3" key="1">
    <citation type="journal article" date="2023" name="Mol. Phylogenet. Evol.">
        <title>Genome-scale phylogeny and comparative genomics of the fungal order Sordariales.</title>
        <authorList>
            <person name="Hensen N."/>
            <person name="Bonometti L."/>
            <person name="Westerberg I."/>
            <person name="Brannstrom I.O."/>
            <person name="Guillou S."/>
            <person name="Cros-Aarteil S."/>
            <person name="Calhoun S."/>
            <person name="Haridas S."/>
            <person name="Kuo A."/>
            <person name="Mondo S."/>
            <person name="Pangilinan J."/>
            <person name="Riley R."/>
            <person name="LaButti K."/>
            <person name="Andreopoulos B."/>
            <person name="Lipzen A."/>
            <person name="Chen C."/>
            <person name="Yan M."/>
            <person name="Daum C."/>
            <person name="Ng V."/>
            <person name="Clum A."/>
            <person name="Steindorff A."/>
            <person name="Ohm R.A."/>
            <person name="Martin F."/>
            <person name="Silar P."/>
            <person name="Natvig D.O."/>
            <person name="Lalanne C."/>
            <person name="Gautier V."/>
            <person name="Ament-Velasquez S.L."/>
            <person name="Kruys A."/>
            <person name="Hutchinson M.I."/>
            <person name="Powell A.J."/>
            <person name="Barry K."/>
            <person name="Miller A.N."/>
            <person name="Grigoriev I.V."/>
            <person name="Debuchy R."/>
            <person name="Gladieux P."/>
            <person name="Hiltunen Thoren M."/>
            <person name="Johannesson H."/>
        </authorList>
    </citation>
    <scope>NUCLEOTIDE SEQUENCE</scope>
    <source>
        <strain evidence="3">CBS 232.78</strain>
    </source>
</reference>
<dbReference type="AlphaFoldDB" id="A0AAE0K6I5"/>
<dbReference type="InterPro" id="IPR051283">
    <property type="entry name" value="Sec_Metabolite_Acyltrans"/>
</dbReference>
<reference evidence="3" key="2">
    <citation type="submission" date="2023-06" db="EMBL/GenBank/DDBJ databases">
        <authorList>
            <consortium name="Lawrence Berkeley National Laboratory"/>
            <person name="Haridas S."/>
            <person name="Hensen N."/>
            <person name="Bonometti L."/>
            <person name="Westerberg I."/>
            <person name="Brannstrom I.O."/>
            <person name="Guillou S."/>
            <person name="Cros-Aarteil S."/>
            <person name="Calhoun S."/>
            <person name="Kuo A."/>
            <person name="Mondo S."/>
            <person name="Pangilinan J."/>
            <person name="Riley R."/>
            <person name="LaButti K."/>
            <person name="Andreopoulos B."/>
            <person name="Lipzen A."/>
            <person name="Chen C."/>
            <person name="Yanf M."/>
            <person name="Daum C."/>
            <person name="Ng V."/>
            <person name="Clum A."/>
            <person name="Steindorff A."/>
            <person name="Ohm R."/>
            <person name="Martin F."/>
            <person name="Silar P."/>
            <person name="Natvig D."/>
            <person name="Lalanne C."/>
            <person name="Gautier V."/>
            <person name="Ament-velasquez S.L."/>
            <person name="Kruys A."/>
            <person name="Hutchinson M.I."/>
            <person name="Powell A.J."/>
            <person name="Barry K."/>
            <person name="Miller A.N."/>
            <person name="Grigoriev I.V."/>
            <person name="Debuchy R."/>
            <person name="Gladieux P."/>
            <person name="Thoren M.H."/>
            <person name="Johannesson H."/>
        </authorList>
    </citation>
    <scope>NUCLEOTIDE SEQUENCE</scope>
    <source>
        <strain evidence="3">CBS 232.78</strain>
    </source>
</reference>
<dbReference type="Pfam" id="PF22664">
    <property type="entry name" value="TRI-like_N"/>
    <property type="match status" value="1"/>
</dbReference>
<organism evidence="3 4">
    <name type="scientific">Podospora didyma</name>
    <dbReference type="NCBI Taxonomy" id="330526"/>
    <lineage>
        <taxon>Eukaryota</taxon>
        <taxon>Fungi</taxon>
        <taxon>Dikarya</taxon>
        <taxon>Ascomycota</taxon>
        <taxon>Pezizomycotina</taxon>
        <taxon>Sordariomycetes</taxon>
        <taxon>Sordariomycetidae</taxon>
        <taxon>Sordariales</taxon>
        <taxon>Podosporaceae</taxon>
        <taxon>Podospora</taxon>
    </lineage>
</organism>
<evidence type="ECO:0000259" key="2">
    <source>
        <dbReference type="Pfam" id="PF22664"/>
    </source>
</evidence>
<proteinExistence type="predicted"/>
<keyword evidence="4" id="KW-1185">Reference proteome</keyword>